<dbReference type="SUPFAM" id="SSF51735">
    <property type="entry name" value="NAD(P)-binding Rossmann-fold domains"/>
    <property type="match status" value="1"/>
</dbReference>
<dbReference type="GO" id="GO:0016616">
    <property type="term" value="F:oxidoreductase activity, acting on the CH-OH group of donors, NAD or NADP as acceptor"/>
    <property type="evidence" value="ECO:0007669"/>
    <property type="project" value="TreeGrafter"/>
</dbReference>
<name>A0A9Q9DNG5_CURCL</name>
<dbReference type="InterPro" id="IPR050425">
    <property type="entry name" value="NAD(P)_dehydrat-like"/>
</dbReference>
<evidence type="ECO:0000313" key="4">
    <source>
        <dbReference type="EMBL" id="USP73898.1"/>
    </source>
</evidence>
<evidence type="ECO:0000256" key="1">
    <source>
        <dbReference type="ARBA" id="ARBA00023002"/>
    </source>
</evidence>
<dbReference type="Proteomes" id="UP001056012">
    <property type="component" value="Chromosome 1"/>
</dbReference>
<proteinExistence type="inferred from homology"/>
<gene>
    <name evidence="4" type="ORF">yc1106_01172</name>
</gene>
<evidence type="ECO:0000313" key="5">
    <source>
        <dbReference type="Proteomes" id="UP001056012"/>
    </source>
</evidence>
<dbReference type="InterPro" id="IPR001509">
    <property type="entry name" value="Epimerase_deHydtase"/>
</dbReference>
<dbReference type="Pfam" id="PF01370">
    <property type="entry name" value="Epimerase"/>
    <property type="match status" value="1"/>
</dbReference>
<dbReference type="FunFam" id="3.40.50.720:FF:000426">
    <property type="entry name" value="Aldehyde reductase 2"/>
    <property type="match status" value="1"/>
</dbReference>
<evidence type="ECO:0000259" key="3">
    <source>
        <dbReference type="Pfam" id="PF01370"/>
    </source>
</evidence>
<dbReference type="PANTHER" id="PTHR10366:SF562">
    <property type="entry name" value="ALDEHYDE REDUCTASE II (AFU_ORTHOLOGUE AFUA_1G11360)"/>
    <property type="match status" value="1"/>
</dbReference>
<dbReference type="VEuPathDB" id="FungiDB:yc1106_01172"/>
<dbReference type="InterPro" id="IPR036291">
    <property type="entry name" value="NAD(P)-bd_dom_sf"/>
</dbReference>
<dbReference type="EMBL" id="CP089274">
    <property type="protein sequence ID" value="USP73898.1"/>
    <property type="molecule type" value="Genomic_DNA"/>
</dbReference>
<organism evidence="4 5">
    <name type="scientific">Curvularia clavata</name>
    <dbReference type="NCBI Taxonomy" id="95742"/>
    <lineage>
        <taxon>Eukaryota</taxon>
        <taxon>Fungi</taxon>
        <taxon>Dikarya</taxon>
        <taxon>Ascomycota</taxon>
        <taxon>Pezizomycotina</taxon>
        <taxon>Dothideomycetes</taxon>
        <taxon>Pleosporomycetidae</taxon>
        <taxon>Pleosporales</taxon>
        <taxon>Pleosporineae</taxon>
        <taxon>Pleosporaceae</taxon>
        <taxon>Curvularia</taxon>
    </lineage>
</organism>
<keyword evidence="5" id="KW-1185">Reference proteome</keyword>
<accession>A0A9Q9DNG5</accession>
<dbReference type="PANTHER" id="PTHR10366">
    <property type="entry name" value="NAD DEPENDENT EPIMERASE/DEHYDRATASE"/>
    <property type="match status" value="1"/>
</dbReference>
<dbReference type="Gene3D" id="3.40.50.720">
    <property type="entry name" value="NAD(P)-binding Rossmann-like Domain"/>
    <property type="match status" value="1"/>
</dbReference>
<protein>
    <recommendedName>
        <fullName evidence="3">NAD-dependent epimerase/dehydratase domain-containing protein</fullName>
    </recommendedName>
</protein>
<keyword evidence="1" id="KW-0560">Oxidoreductase</keyword>
<sequence>MPSLALEVGATVFVTGVNGLIGSHVVDQLLKRGYHVRGAVRNAEKHKYLTEYFSEKHKNVNFELVNVPDMTIEGCYDDFMQALISGIDGFIHVAAPISENSNLDLAVSIANNGVINALKACSKIPSCKRFVFTSSSIAAIFPRPNEEISLEESTYNEEALKVLDPNNPNKGGLRVYGAMKTASEKAAAKWVDENKPGFVFNSVLPNVNFGAVLLPQHQGLPSTIQWAHIAWTGQNTEMFKGFAGPQWYVNTVDCALIHVAALIYSDVESERLFAFAEPWSYNKVMGIWRKMYPERKFPEDIEGLGEDRMRVPNQRAEELLRRVKGDGWESLKMSLKEMSELWE</sequence>
<feature type="domain" description="NAD-dependent epimerase/dehydratase" evidence="3">
    <location>
        <begin position="12"/>
        <end position="211"/>
    </location>
</feature>
<dbReference type="OrthoDB" id="2735536at2759"/>
<comment type="similarity">
    <text evidence="2">Belongs to the NAD(P)-dependent epimerase/dehydratase family. Dihydroflavonol-4-reductase subfamily.</text>
</comment>
<reference evidence="4" key="1">
    <citation type="submission" date="2021-12" db="EMBL/GenBank/DDBJ databases">
        <title>Curvularia clavata genome.</title>
        <authorList>
            <person name="Cao Y."/>
        </authorList>
    </citation>
    <scope>NUCLEOTIDE SEQUENCE</scope>
    <source>
        <strain evidence="4">Yc1106</strain>
    </source>
</reference>
<dbReference type="AlphaFoldDB" id="A0A9Q9DNG5"/>
<evidence type="ECO:0000256" key="2">
    <source>
        <dbReference type="ARBA" id="ARBA00023445"/>
    </source>
</evidence>